<feature type="chain" id="PRO_5037555265" evidence="2">
    <location>
        <begin position="31"/>
        <end position="559"/>
    </location>
</feature>
<feature type="domain" description="Excalibur calcium-binding" evidence="3">
    <location>
        <begin position="449"/>
        <end position="485"/>
    </location>
</feature>
<feature type="signal peptide" evidence="2">
    <location>
        <begin position="1"/>
        <end position="30"/>
    </location>
</feature>
<dbReference type="Proteomes" id="UP000664781">
    <property type="component" value="Unassembled WGS sequence"/>
</dbReference>
<dbReference type="InterPro" id="IPR007331">
    <property type="entry name" value="Htaa"/>
</dbReference>
<sequence>MTATARRAALAALATATALGATALTVPAHAAGTPAQAEGQKADSKTTDAKTADGQKTDAQQPPKTEITDGSLRWGVKESFRKYVVLAKGKIELGDGARQARKNGDFTFAGGKGTYDPSTHALTTTFKGSVRFLAHPEKENYQLDLKFSDIKVVTDATAKGKKGSITADVTRGGKTEQDVAIASLDVGAGKMSGGEGGAVTYAKIPAKLTKAGAEVFSFQGSSPYAEGQDVDPATLAVKVGAAQQPKPEDPKPKPEDPKPKPEDPKPDENPKPGEKPAPGTVLDGNLDWGVKQSFRAYIEKSKGKVELGDGALQKSAGYRFPKGHGKFEASSGAVEAEFNGSVRFTAHDGKLDLKLSGIKVKATGTNGMLTADVTSSGTVSKDVPLATLKLTEGSLKAKDGVVALAGVPATLTGQGAKAFAGYYTAGETLDPVTLAVALDANAKLPDGTEFENCEAVSAAGKAPLRKGEPGYSAKLDTDGDGVACEESGSNTATTGGSTTGGSTTGGSTTGGSGSTTDTGSLAQTGSSTPTGPLLGAAGAMLLAGSGAVYATRRRRDTQG</sequence>
<feature type="compositionally biased region" description="Low complexity" evidence="1">
    <location>
        <begin position="487"/>
        <end position="496"/>
    </location>
</feature>
<feature type="region of interest" description="Disordered" evidence="1">
    <location>
        <begin position="31"/>
        <end position="70"/>
    </location>
</feature>
<dbReference type="SMART" id="SM00894">
    <property type="entry name" value="Excalibur"/>
    <property type="match status" value="1"/>
</dbReference>
<keyword evidence="2" id="KW-0732">Signal</keyword>
<feature type="compositionally biased region" description="Polar residues" evidence="1">
    <location>
        <begin position="521"/>
        <end position="530"/>
    </location>
</feature>
<comment type="caution">
    <text evidence="4">The sequence shown here is derived from an EMBL/GenBank/DDBJ whole genome shotgun (WGS) entry which is preliminary data.</text>
</comment>
<feature type="compositionally biased region" description="Gly residues" evidence="1">
    <location>
        <begin position="497"/>
        <end position="513"/>
    </location>
</feature>
<dbReference type="Pfam" id="PF04213">
    <property type="entry name" value="HtaA"/>
    <property type="match status" value="2"/>
</dbReference>
<feature type="compositionally biased region" description="Basic and acidic residues" evidence="1">
    <location>
        <begin position="246"/>
        <end position="274"/>
    </location>
</feature>
<proteinExistence type="predicted"/>
<dbReference type="PROSITE" id="PS51318">
    <property type="entry name" value="TAT"/>
    <property type="match status" value="1"/>
</dbReference>
<organism evidence="4 5">
    <name type="scientific">Streptomyces triculaminicus</name>
    <dbReference type="NCBI Taxonomy" id="2816232"/>
    <lineage>
        <taxon>Bacteria</taxon>
        <taxon>Bacillati</taxon>
        <taxon>Actinomycetota</taxon>
        <taxon>Actinomycetes</taxon>
        <taxon>Kitasatosporales</taxon>
        <taxon>Streptomycetaceae</taxon>
        <taxon>Streptomyces</taxon>
    </lineage>
</organism>
<dbReference type="NCBIfam" id="TIGR01167">
    <property type="entry name" value="LPXTG_anchor"/>
    <property type="match status" value="1"/>
</dbReference>
<accession>A0A939FSV7</accession>
<evidence type="ECO:0000313" key="5">
    <source>
        <dbReference type="Proteomes" id="UP000664781"/>
    </source>
</evidence>
<protein>
    <submittedName>
        <fullName evidence="4">HtaA domain-containing protein</fullName>
    </submittedName>
</protein>
<dbReference type="InterPro" id="IPR006311">
    <property type="entry name" value="TAT_signal"/>
</dbReference>
<evidence type="ECO:0000256" key="1">
    <source>
        <dbReference type="SAM" id="MobiDB-lite"/>
    </source>
</evidence>
<dbReference type="Pfam" id="PF05901">
    <property type="entry name" value="Excalibur"/>
    <property type="match status" value="1"/>
</dbReference>
<dbReference type="AlphaFoldDB" id="A0A939FSV7"/>
<reference evidence="4" key="1">
    <citation type="submission" date="2021-03" db="EMBL/GenBank/DDBJ databases">
        <title>Streptomyces strains.</title>
        <authorList>
            <person name="Lund M.B."/>
            <person name="Toerring T."/>
        </authorList>
    </citation>
    <scope>NUCLEOTIDE SEQUENCE</scope>
    <source>
        <strain evidence="4">JCM 4242</strain>
    </source>
</reference>
<dbReference type="InterPro" id="IPR008613">
    <property type="entry name" value="Excalibur_Ca-bd_domain"/>
</dbReference>
<dbReference type="RefSeq" id="WP_207248573.1">
    <property type="nucleotide sequence ID" value="NZ_JAFMOF010000005.1"/>
</dbReference>
<keyword evidence="5" id="KW-1185">Reference proteome</keyword>
<name>A0A939FSV7_9ACTN</name>
<evidence type="ECO:0000313" key="4">
    <source>
        <dbReference type="EMBL" id="MBO0656732.1"/>
    </source>
</evidence>
<feature type="region of interest" description="Disordered" evidence="1">
    <location>
        <begin position="459"/>
        <end position="535"/>
    </location>
</feature>
<gene>
    <name evidence="4" type="ORF">J1792_29510</name>
</gene>
<evidence type="ECO:0000259" key="3">
    <source>
        <dbReference type="SMART" id="SM00894"/>
    </source>
</evidence>
<evidence type="ECO:0000256" key="2">
    <source>
        <dbReference type="SAM" id="SignalP"/>
    </source>
</evidence>
<dbReference type="EMBL" id="JAFMOF010000005">
    <property type="protein sequence ID" value="MBO0656732.1"/>
    <property type="molecule type" value="Genomic_DNA"/>
</dbReference>
<feature type="compositionally biased region" description="Basic and acidic residues" evidence="1">
    <location>
        <begin position="40"/>
        <end position="56"/>
    </location>
</feature>
<feature type="region of interest" description="Disordered" evidence="1">
    <location>
        <begin position="240"/>
        <end position="286"/>
    </location>
</feature>